<sequence>MKLNSESINEYIVHLQNHALVLNGYKGKVKEIPLDVYASLLDSHIELANKYRDEADKNNTISNKVKELMIVC</sequence>
<name>A0A3Q9RPD4_9BACI</name>
<accession>A0A3Q9RPD4</accession>
<dbReference type="RefSeq" id="WP_127760808.1">
    <property type="nucleotide sequence ID" value="NZ_CP026095.1"/>
</dbReference>
<protein>
    <submittedName>
        <fullName evidence="1">Uncharacterized protein</fullName>
    </submittedName>
</protein>
<dbReference type="EMBL" id="CP026095">
    <property type="protein sequence ID" value="AZV43686.1"/>
    <property type="molecule type" value="Genomic_DNA"/>
</dbReference>
<dbReference type="KEGG" id="pasa:BAOM_3077"/>
<organism evidence="1 2">
    <name type="scientific">Peribacillus asahii</name>
    <dbReference type="NCBI Taxonomy" id="228899"/>
    <lineage>
        <taxon>Bacteria</taxon>
        <taxon>Bacillati</taxon>
        <taxon>Bacillota</taxon>
        <taxon>Bacilli</taxon>
        <taxon>Bacillales</taxon>
        <taxon>Bacillaceae</taxon>
        <taxon>Peribacillus</taxon>
    </lineage>
</organism>
<evidence type="ECO:0000313" key="2">
    <source>
        <dbReference type="Proteomes" id="UP000283095"/>
    </source>
</evidence>
<proteinExistence type="predicted"/>
<evidence type="ECO:0000313" key="1">
    <source>
        <dbReference type="EMBL" id="AZV43686.1"/>
    </source>
</evidence>
<dbReference type="Proteomes" id="UP000283095">
    <property type="component" value="Chromosome"/>
</dbReference>
<reference evidence="1 2" key="1">
    <citation type="submission" date="2018-01" db="EMBL/GenBank/DDBJ databases">
        <title>Bacillus asahii Genome sequencing and assembly.</title>
        <authorList>
            <person name="Jiang H."/>
            <person name="Feng Y."/>
            <person name="Zhao F."/>
            <person name="Lin X."/>
        </authorList>
    </citation>
    <scope>NUCLEOTIDE SEQUENCE [LARGE SCALE GENOMIC DNA]</scope>
    <source>
        <strain evidence="1 2">OM18</strain>
    </source>
</reference>
<dbReference type="AlphaFoldDB" id="A0A3Q9RPD4"/>
<dbReference type="OrthoDB" id="2887257at2"/>
<gene>
    <name evidence="1" type="ORF">BAOM_3077</name>
</gene>